<evidence type="ECO:0000313" key="2">
    <source>
        <dbReference type="Proteomes" id="UP001597441"/>
    </source>
</evidence>
<proteinExistence type="predicted"/>
<sequence length="1117" mass="129811">MSTIDEDKEDVLVENNAQFIYQHIRSLENEIDKNGSRWFWELLQNAKDAKDANTIEVALDYNNGKVVFKHTGKEFTRKEILHLIYHGSTKKGDPTKTGKFGTGFMTTHLLSKKVDIKGKLLEKDKCFEFTLDRTGNSSDELRETLEESYDNFKDNSDYPFNPNQVYNTQFTYTINPTRTNLVENVINTLKLTIPFVLASSEEIGKLLITNREDNFDINRLGENELNPETSIKEYKIKVQDENISILKLENETVIEFEYNTEDGEKSAEENIKLSVNIEVNDKKVLRINRKTPCIYYDFPLVTTDSFKFPAIINSLSFSPKTERDGIYLSVANTYDVNKNKAIFKEAFGLYVDLLDGLINNNFLNVHFLCELKSINIPEVDNDWYNKQLKSLIEKFFDKRVLMNNEDDPIILKDAFIPTNVSEELNGKYWSLIQELYPNKVVKQEIHKDWLKILKSWDDFEFDKFSFELTLNDVAKIIEKEITLQSFTNSFFNNDYDKAYSWLNDFYSIIKQIQQPHLFESYSIIANQNGNFVKKEATLNTDGGIDNKLKDILELLDEDIRKNLIDVELSFPNITKKSQEEVFDKTLAKVIEIESYFTEKEYAASMDMFSWLLANSKIEKLENFPVSYANHIEGNRDIYRLSNKNTILAPVENWEEIFRDYKELFSDDFILNSDYKDIIKDVIVELEKSGFIYAQPLYYEKHSFNQDDLKKVISKKLDDDFWEREDENSTLEIPEVLVSKIPFFYSEDKAVLNNSRKANKRTSQLLEFITECILVKDTKLFEEVQIEIYGQPVSIYPSIWIARLKNRQWVNIGKDKSETATSSNLSDYFEKSPLLSEKLKDEKTAKFLNIIGVSVGDLTKNIYAKTDEEKFEWDKAYTSILSAGHNNQVTPEEVLGIFNDPALIEEIKKKRKEKTIVKNNRDIGLTIEDIFEQVIDEELSQSNLNIKKEVVGRDFDIVEAVEIENDFIDEKTGFENILVVNNDAKSYAIELKSTRTDYIRMTKAQGQLSTSKKNEFALCVFSHSLDFENFRDEEGNVKESIKNEIKSNVRFVTNIGVLLTDEVNKVKELDNQVAKTRTINNDIDVDIEEGQIKYKVKEAVWSNGIPLSDFIDEMKKVF</sequence>
<name>A0ABW5JVB1_9FLAO</name>
<evidence type="ECO:0000313" key="1">
    <source>
        <dbReference type="EMBL" id="MFD2536571.1"/>
    </source>
</evidence>
<dbReference type="RefSeq" id="WP_388021145.1">
    <property type="nucleotide sequence ID" value="NZ_JBHUDT010000010.1"/>
</dbReference>
<protein>
    <submittedName>
        <fullName evidence="1">Sacsin N-terminal ATP-binding-like domain-containing protein</fullName>
    </submittedName>
</protein>
<organism evidence="1 2">
    <name type="scientific">Gelatiniphilus marinus</name>
    <dbReference type="NCBI Taxonomy" id="1759464"/>
    <lineage>
        <taxon>Bacteria</taxon>
        <taxon>Pseudomonadati</taxon>
        <taxon>Bacteroidota</taxon>
        <taxon>Flavobacteriia</taxon>
        <taxon>Flavobacteriales</taxon>
        <taxon>Flavobacteriaceae</taxon>
        <taxon>Gelatiniphilus</taxon>
    </lineage>
</organism>
<dbReference type="Proteomes" id="UP001597441">
    <property type="component" value="Unassembled WGS sequence"/>
</dbReference>
<dbReference type="SUPFAM" id="SSF55874">
    <property type="entry name" value="ATPase domain of HSP90 chaperone/DNA topoisomerase II/histidine kinase"/>
    <property type="match status" value="1"/>
</dbReference>
<gene>
    <name evidence="1" type="ORF">ACFSQS_15780</name>
</gene>
<dbReference type="InterPro" id="IPR036890">
    <property type="entry name" value="HATPase_C_sf"/>
</dbReference>
<dbReference type="NCBIfam" id="NF047352">
    <property type="entry name" value="P_loop_sacsin"/>
    <property type="match status" value="1"/>
</dbReference>
<comment type="caution">
    <text evidence="1">The sequence shown here is derived from an EMBL/GenBank/DDBJ whole genome shotgun (WGS) entry which is preliminary data.</text>
</comment>
<keyword evidence="2" id="KW-1185">Reference proteome</keyword>
<accession>A0ABW5JVB1</accession>
<dbReference type="EMBL" id="JBHULK010000011">
    <property type="protein sequence ID" value="MFD2536571.1"/>
    <property type="molecule type" value="Genomic_DNA"/>
</dbReference>
<reference evidence="2" key="1">
    <citation type="journal article" date="2019" name="Int. J. Syst. Evol. Microbiol.">
        <title>The Global Catalogue of Microorganisms (GCM) 10K type strain sequencing project: providing services to taxonomists for standard genome sequencing and annotation.</title>
        <authorList>
            <consortium name="The Broad Institute Genomics Platform"/>
            <consortium name="The Broad Institute Genome Sequencing Center for Infectious Disease"/>
            <person name="Wu L."/>
            <person name="Ma J."/>
        </authorList>
    </citation>
    <scope>NUCLEOTIDE SEQUENCE [LARGE SCALE GENOMIC DNA]</scope>
    <source>
        <strain evidence="2">KCTC 42903</strain>
    </source>
</reference>